<protein>
    <recommendedName>
        <fullName evidence="4">Haloacid dehalogenase-like hydrolase</fullName>
    </recommendedName>
</protein>
<dbReference type="InterPro" id="IPR036412">
    <property type="entry name" value="HAD-like_sf"/>
</dbReference>
<keyword evidence="3" id="KW-1185">Reference proteome</keyword>
<dbReference type="RefSeq" id="WP_382341312.1">
    <property type="nucleotide sequence ID" value="NZ_JBHSAB010000004.1"/>
</dbReference>
<name>A0ABV8CE23_9GAMM</name>
<evidence type="ECO:0000313" key="3">
    <source>
        <dbReference type="Proteomes" id="UP001595758"/>
    </source>
</evidence>
<organism evidence="2 3">
    <name type="scientific">Legionella dresdenensis</name>
    <dbReference type="NCBI Taxonomy" id="450200"/>
    <lineage>
        <taxon>Bacteria</taxon>
        <taxon>Pseudomonadati</taxon>
        <taxon>Pseudomonadota</taxon>
        <taxon>Gammaproteobacteria</taxon>
        <taxon>Legionellales</taxon>
        <taxon>Legionellaceae</taxon>
        <taxon>Legionella</taxon>
    </lineage>
</organism>
<dbReference type="InterPro" id="IPR023214">
    <property type="entry name" value="HAD_sf"/>
</dbReference>
<accession>A0ABV8CE23</accession>
<keyword evidence="1" id="KW-0732">Signal</keyword>
<feature type="signal peptide" evidence="1">
    <location>
        <begin position="1"/>
        <end position="22"/>
    </location>
</feature>
<dbReference type="SUPFAM" id="SSF56784">
    <property type="entry name" value="HAD-like"/>
    <property type="match status" value="1"/>
</dbReference>
<reference evidence="3" key="1">
    <citation type="journal article" date="2019" name="Int. J. Syst. Evol. Microbiol.">
        <title>The Global Catalogue of Microorganisms (GCM) 10K type strain sequencing project: providing services to taxonomists for standard genome sequencing and annotation.</title>
        <authorList>
            <consortium name="The Broad Institute Genomics Platform"/>
            <consortium name="The Broad Institute Genome Sequencing Center for Infectious Disease"/>
            <person name="Wu L."/>
            <person name="Ma J."/>
        </authorList>
    </citation>
    <scope>NUCLEOTIDE SEQUENCE [LARGE SCALE GENOMIC DNA]</scope>
    <source>
        <strain evidence="3">CCUG 59858</strain>
    </source>
</reference>
<gene>
    <name evidence="2" type="ORF">ACFORL_03960</name>
</gene>
<evidence type="ECO:0008006" key="4">
    <source>
        <dbReference type="Google" id="ProtNLM"/>
    </source>
</evidence>
<evidence type="ECO:0000313" key="2">
    <source>
        <dbReference type="EMBL" id="MFC3908229.1"/>
    </source>
</evidence>
<dbReference type="Proteomes" id="UP001595758">
    <property type="component" value="Unassembled WGS sequence"/>
</dbReference>
<sequence length="308" mass="34018">MKKIILTAQGLALLFSPALSLAANDPLSLWNDTADKQKIIQFVTGITTDSSPTALPPPERVAVFDNDGTLWAENPVPLQYQFAIDQLKAVQNPNVPGLSASDIQNLLKDPAKGLAGLNADQKQALLKKTHTLTPIEYKQAVTYWLGSASSQALACHYKQLAYAPMVQLVDYLEQSGFKIYIIASPDSVDFTRILAEQMYGLPASQVLATPNTDQTNELRLDRIIGKEPVFAVGNSDADIPMLRYTSLNSPALPVLIHHTDAAREWQYDHDAAYGQMDKALNDATQYGWLVIDMKNDFKEMFMGNNCHH</sequence>
<proteinExistence type="predicted"/>
<evidence type="ECO:0000256" key="1">
    <source>
        <dbReference type="SAM" id="SignalP"/>
    </source>
</evidence>
<dbReference type="EMBL" id="JBHSAB010000004">
    <property type="protein sequence ID" value="MFC3908229.1"/>
    <property type="molecule type" value="Genomic_DNA"/>
</dbReference>
<comment type="caution">
    <text evidence="2">The sequence shown here is derived from an EMBL/GenBank/DDBJ whole genome shotgun (WGS) entry which is preliminary data.</text>
</comment>
<dbReference type="Gene3D" id="3.40.50.1000">
    <property type="entry name" value="HAD superfamily/HAD-like"/>
    <property type="match status" value="2"/>
</dbReference>
<feature type="chain" id="PRO_5045377108" description="Haloacid dehalogenase-like hydrolase" evidence="1">
    <location>
        <begin position="23"/>
        <end position="308"/>
    </location>
</feature>